<dbReference type="EMBL" id="GECZ01006059">
    <property type="protein sequence ID" value="JAS63710.1"/>
    <property type="molecule type" value="Transcribed_RNA"/>
</dbReference>
<protein>
    <submittedName>
        <fullName evidence="1">Uncharacterized protein</fullName>
    </submittedName>
</protein>
<feature type="non-terminal residue" evidence="1">
    <location>
        <position position="103"/>
    </location>
</feature>
<feature type="non-terminal residue" evidence="1">
    <location>
        <position position="1"/>
    </location>
</feature>
<sequence length="103" mass="11420">NLRKHLQTRHPTVALPVSVKNKSTDQSIPSSSTPLHCPKSNVQNVQTNESPITNISLPSTSVCVQQNVASNNQQTIKMFLPQSKKLSETQKKNLDTLLLKLFT</sequence>
<organism evidence="1">
    <name type="scientific">Cuerna arida</name>
    <dbReference type="NCBI Taxonomy" id="1464854"/>
    <lineage>
        <taxon>Eukaryota</taxon>
        <taxon>Metazoa</taxon>
        <taxon>Ecdysozoa</taxon>
        <taxon>Arthropoda</taxon>
        <taxon>Hexapoda</taxon>
        <taxon>Insecta</taxon>
        <taxon>Pterygota</taxon>
        <taxon>Neoptera</taxon>
        <taxon>Paraneoptera</taxon>
        <taxon>Hemiptera</taxon>
        <taxon>Auchenorrhyncha</taxon>
        <taxon>Membracoidea</taxon>
        <taxon>Cicadellidae</taxon>
        <taxon>Cicadellinae</taxon>
        <taxon>Proconiini</taxon>
        <taxon>Cuerna</taxon>
    </lineage>
</organism>
<dbReference type="AlphaFoldDB" id="A0A1B6GMU0"/>
<gene>
    <name evidence="1" type="ORF">g.47602</name>
</gene>
<accession>A0A1B6GMU0</accession>
<reference evidence="1" key="1">
    <citation type="submission" date="2015-11" db="EMBL/GenBank/DDBJ databases">
        <title>De novo transcriptome assembly of four potential Pierce s Disease insect vectors from Arizona vineyards.</title>
        <authorList>
            <person name="Tassone E.E."/>
        </authorList>
    </citation>
    <scope>NUCLEOTIDE SEQUENCE</scope>
</reference>
<name>A0A1B6GMU0_9HEMI</name>
<evidence type="ECO:0000313" key="1">
    <source>
        <dbReference type="EMBL" id="JAS63710.1"/>
    </source>
</evidence>
<proteinExistence type="predicted"/>